<proteinExistence type="predicted"/>
<feature type="region of interest" description="Disordered" evidence="1">
    <location>
        <begin position="269"/>
        <end position="308"/>
    </location>
</feature>
<dbReference type="eggNOG" id="ENOG5032SYI">
    <property type="taxonomic scope" value="Bacteria"/>
</dbReference>
<dbReference type="AlphaFoldDB" id="A0A0H3E7Y6"/>
<evidence type="ECO:0000256" key="2">
    <source>
        <dbReference type="SAM" id="Phobius"/>
    </source>
</evidence>
<keyword evidence="2" id="KW-0472">Membrane</keyword>
<keyword evidence="2" id="KW-0812">Transmembrane</keyword>
<accession>A0A0H3E7Y6</accession>
<organism evidence="3 4">
    <name type="scientific">Bifidobacterium bifidum (strain PRL2010)</name>
    <dbReference type="NCBI Taxonomy" id="702459"/>
    <lineage>
        <taxon>Bacteria</taxon>
        <taxon>Bacillati</taxon>
        <taxon>Actinomycetota</taxon>
        <taxon>Actinomycetes</taxon>
        <taxon>Bifidobacteriales</taxon>
        <taxon>Bifidobacteriaceae</taxon>
        <taxon>Bifidobacterium</taxon>
    </lineage>
</organism>
<dbReference type="KEGG" id="bbp:BBPR_0224"/>
<dbReference type="PATRIC" id="fig|702459.3.peg.234"/>
<dbReference type="OrthoDB" id="3249401at2"/>
<feature type="region of interest" description="Disordered" evidence="1">
    <location>
        <begin position="1"/>
        <end position="24"/>
    </location>
</feature>
<evidence type="ECO:0000313" key="4">
    <source>
        <dbReference type="Proteomes" id="UP000002312"/>
    </source>
</evidence>
<protein>
    <submittedName>
        <fullName evidence="3">Conserved hypothetical membrane spanning protein</fullName>
    </submittedName>
</protein>
<feature type="compositionally biased region" description="Basic residues" evidence="1">
    <location>
        <begin position="273"/>
        <end position="286"/>
    </location>
</feature>
<sequence length="357" mass="37643">MKKKTSKERKRDERKSKSAARPTRHARIMRGVVTPILGLLAVACIGLGIMNATYWKPSSQIAASAAVKGTQYIVTDPGVLPLVDNQVTVSADAGSSDGEVCLALGSNKDVIGWLARQPYVRVTGLNEWTTLATTKVSAQGSAADAGDDAVAFKDSDMWTSVTCGTGTVKAETKVASDSGTVAIIDLGKSSNATVRMNWVRQTLPDFAMPFYFAGGLLALLAVLAASLFAMPPHKRRKRVVSGSAAEKQAEEVAVSQAVAGSVASLKAAVSFKPKSKRRRHAAHRGKPGAGTPAKPEISQPKVVDPGSRNLVADQQNAQAMDQPDDSATSVITASELQTYFARLSQESDDDTKGSSNE</sequence>
<feature type="transmembrane region" description="Helical" evidence="2">
    <location>
        <begin position="31"/>
        <end position="50"/>
    </location>
</feature>
<reference evidence="3 4" key="1">
    <citation type="journal article" date="2010" name="Proc. Natl. Acad. Sci. U.S.A.">
        <title>Genome analysis of Bifidobacterium bifidum PRL2010 reveals metabolic pathways for host-derived glycan foraging.</title>
        <authorList>
            <person name="Turroni F."/>
            <person name="Bottacini F."/>
            <person name="Foroni E."/>
            <person name="Mulder I."/>
            <person name="Kim J.H."/>
            <person name="Zomer A."/>
            <person name="Sanchez B."/>
            <person name="Bidossi A."/>
            <person name="Ferrarini A."/>
            <person name="Giubellini V."/>
            <person name="Delledonne M."/>
            <person name="Henrissat B."/>
            <person name="Coutinho P."/>
            <person name="Oggioni M."/>
            <person name="Fitzgerald G.F."/>
            <person name="Mills D."/>
            <person name="Margolles A."/>
            <person name="Kelly D."/>
            <person name="van Sinderen D."/>
            <person name="Ventura M."/>
        </authorList>
    </citation>
    <scope>NUCLEOTIDE SEQUENCE [LARGE SCALE GENOMIC DNA]</scope>
    <source>
        <strain evidence="3 4">PRL2010</strain>
    </source>
</reference>
<dbReference type="HOGENOM" id="CLU_054157_0_0_11"/>
<evidence type="ECO:0000313" key="3">
    <source>
        <dbReference type="EMBL" id="ADP35352.1"/>
    </source>
</evidence>
<name>A0A0H3E7Y6_BIFBP</name>
<dbReference type="RefSeq" id="WP_013389467.1">
    <property type="nucleotide sequence ID" value="NC_014638.1"/>
</dbReference>
<feature type="transmembrane region" description="Helical" evidence="2">
    <location>
        <begin position="206"/>
        <end position="229"/>
    </location>
</feature>
<evidence type="ECO:0000256" key="1">
    <source>
        <dbReference type="SAM" id="MobiDB-lite"/>
    </source>
</evidence>
<keyword evidence="2" id="KW-1133">Transmembrane helix</keyword>
<dbReference type="Proteomes" id="UP000002312">
    <property type="component" value="Chromosome"/>
</dbReference>
<dbReference type="EMBL" id="CP001840">
    <property type="protein sequence ID" value="ADP35352.1"/>
    <property type="molecule type" value="Genomic_DNA"/>
</dbReference>
<gene>
    <name evidence="3" type="ordered locus">BBPR_0224</name>
</gene>